<dbReference type="CDD" id="cd10747">
    <property type="entry name" value="DnaJ_C"/>
    <property type="match status" value="1"/>
</dbReference>
<proteinExistence type="predicted"/>
<evidence type="ECO:0000259" key="3">
    <source>
        <dbReference type="PROSITE" id="PS50076"/>
    </source>
</evidence>
<evidence type="ECO:0000313" key="5">
    <source>
        <dbReference type="Proteomes" id="UP001055057"/>
    </source>
</evidence>
<feature type="region of interest" description="Disordered" evidence="2">
    <location>
        <begin position="259"/>
        <end position="280"/>
    </location>
</feature>
<dbReference type="Pfam" id="PF00226">
    <property type="entry name" value="DnaJ"/>
    <property type="match status" value="1"/>
</dbReference>
<feature type="region of interest" description="Disordered" evidence="2">
    <location>
        <begin position="57"/>
        <end position="77"/>
    </location>
</feature>
<dbReference type="SUPFAM" id="SSF46565">
    <property type="entry name" value="Chaperone J-domain"/>
    <property type="match status" value="1"/>
</dbReference>
<dbReference type="SUPFAM" id="SSF49493">
    <property type="entry name" value="HSP40/DnaJ peptide-binding domain"/>
    <property type="match status" value="2"/>
</dbReference>
<dbReference type="Gene3D" id="2.60.260.20">
    <property type="entry name" value="Urease metallochaperone UreE, N-terminal domain"/>
    <property type="match status" value="2"/>
</dbReference>
<comment type="caution">
    <text evidence="4">The sequence shown here is derived from an EMBL/GenBank/DDBJ whole genome shotgun (WGS) entry which is preliminary data.</text>
</comment>
<dbReference type="Gene3D" id="1.10.287.110">
    <property type="entry name" value="DnaJ domain"/>
    <property type="match status" value="1"/>
</dbReference>
<dbReference type="RefSeq" id="WP_238183183.1">
    <property type="nucleotide sequence ID" value="NZ_BPRB01000144.1"/>
</dbReference>
<evidence type="ECO:0000256" key="1">
    <source>
        <dbReference type="ARBA" id="ARBA00023186"/>
    </source>
</evidence>
<sequence length="313" mass="32697">MRNPYEVLGVPKGASEAEIKKAYRRAAKTYHPDRNKDDAKAKDRFAEANSAYEIVGDADKRKQFDRGEIDADGRPRASGFEGFPGGFGGGRAGGFGFEQAGRGRGPAGGMGGGGGMGEDIFSTLFGEAFRAGGAGPAGGQRGPARGEDVAAELNVGLEQVASEEKLRLVLPTGREVDVMIPKGVVDGQTIRLRGLGAPGGPRTEPGDAMLTIRIQPHPRFTVEGADLRAAVDVPLEDAILGGTIRVPTLTGAVEMKMPPMTSSGRTFRLRGKGLPKKDGTRGDLLATTAIVLPAGEDSALTEFAKGRRAARAE</sequence>
<dbReference type="InterPro" id="IPR036869">
    <property type="entry name" value="J_dom_sf"/>
</dbReference>
<dbReference type="Proteomes" id="UP001055057">
    <property type="component" value="Unassembled WGS sequence"/>
</dbReference>
<dbReference type="PANTHER" id="PTHR43096:SF52">
    <property type="entry name" value="DNAJ HOMOLOG 1, MITOCHONDRIAL-RELATED"/>
    <property type="match status" value="1"/>
</dbReference>
<dbReference type="GO" id="GO:0003677">
    <property type="term" value="F:DNA binding"/>
    <property type="evidence" value="ECO:0007669"/>
    <property type="project" value="UniProtKB-KW"/>
</dbReference>
<dbReference type="Pfam" id="PF01556">
    <property type="entry name" value="DnaJ_C"/>
    <property type="match status" value="1"/>
</dbReference>
<dbReference type="InterPro" id="IPR002939">
    <property type="entry name" value="DnaJ_C"/>
</dbReference>
<dbReference type="InterPro" id="IPR008971">
    <property type="entry name" value="HSP40/DnaJ_pept-bd"/>
</dbReference>
<name>A0ABQ4TZV6_9HYPH</name>
<keyword evidence="4" id="KW-0238">DNA-binding</keyword>
<evidence type="ECO:0000313" key="4">
    <source>
        <dbReference type="EMBL" id="GJE60566.1"/>
    </source>
</evidence>
<dbReference type="SMART" id="SM00271">
    <property type="entry name" value="DnaJ"/>
    <property type="match status" value="1"/>
</dbReference>
<organism evidence="4 5">
    <name type="scientific">Methylobacterium trifolii</name>
    <dbReference type="NCBI Taxonomy" id="1003092"/>
    <lineage>
        <taxon>Bacteria</taxon>
        <taxon>Pseudomonadati</taxon>
        <taxon>Pseudomonadota</taxon>
        <taxon>Alphaproteobacteria</taxon>
        <taxon>Hyphomicrobiales</taxon>
        <taxon>Methylobacteriaceae</taxon>
        <taxon>Methylobacterium</taxon>
    </lineage>
</organism>
<evidence type="ECO:0000256" key="2">
    <source>
        <dbReference type="SAM" id="MobiDB-lite"/>
    </source>
</evidence>
<dbReference type="PRINTS" id="PR00625">
    <property type="entry name" value="JDOMAIN"/>
</dbReference>
<gene>
    <name evidence="4" type="primary">cbpA</name>
    <name evidence="4" type="ORF">MPOCJGCO_2679</name>
</gene>
<dbReference type="PROSITE" id="PS50076">
    <property type="entry name" value="DNAJ_2"/>
    <property type="match status" value="1"/>
</dbReference>
<dbReference type="PANTHER" id="PTHR43096">
    <property type="entry name" value="DNAJ HOMOLOG 1, MITOCHONDRIAL-RELATED"/>
    <property type="match status" value="1"/>
</dbReference>
<keyword evidence="5" id="KW-1185">Reference proteome</keyword>
<dbReference type="CDD" id="cd06257">
    <property type="entry name" value="DnaJ"/>
    <property type="match status" value="1"/>
</dbReference>
<feature type="domain" description="J" evidence="3">
    <location>
        <begin position="3"/>
        <end position="68"/>
    </location>
</feature>
<dbReference type="EMBL" id="BPRB01000144">
    <property type="protein sequence ID" value="GJE60566.1"/>
    <property type="molecule type" value="Genomic_DNA"/>
</dbReference>
<keyword evidence="1" id="KW-0143">Chaperone</keyword>
<reference evidence="4" key="2">
    <citation type="submission" date="2021-08" db="EMBL/GenBank/DDBJ databases">
        <authorList>
            <person name="Tani A."/>
            <person name="Ola A."/>
            <person name="Ogura Y."/>
            <person name="Katsura K."/>
            <person name="Hayashi T."/>
        </authorList>
    </citation>
    <scope>NUCLEOTIDE SEQUENCE</scope>
    <source>
        <strain evidence="4">DSM 23632</strain>
    </source>
</reference>
<protein>
    <submittedName>
        <fullName evidence="4">Curved DNA-binding protein</fullName>
    </submittedName>
</protein>
<dbReference type="InterPro" id="IPR001623">
    <property type="entry name" value="DnaJ_domain"/>
</dbReference>
<feature type="compositionally biased region" description="Basic and acidic residues" evidence="2">
    <location>
        <begin position="57"/>
        <end position="75"/>
    </location>
</feature>
<reference evidence="4" key="1">
    <citation type="journal article" date="2021" name="Front. Microbiol.">
        <title>Comprehensive Comparative Genomics and Phenotyping of Methylobacterium Species.</title>
        <authorList>
            <person name="Alessa O."/>
            <person name="Ogura Y."/>
            <person name="Fujitani Y."/>
            <person name="Takami H."/>
            <person name="Hayashi T."/>
            <person name="Sahin N."/>
            <person name="Tani A."/>
        </authorList>
    </citation>
    <scope>NUCLEOTIDE SEQUENCE</scope>
    <source>
        <strain evidence="4">DSM 23632</strain>
    </source>
</reference>
<accession>A0ABQ4TZV6</accession>